<keyword evidence="2" id="KW-1185">Reference proteome</keyword>
<accession>A0A5B6W6T3</accession>
<proteinExistence type="predicted"/>
<dbReference type="OrthoDB" id="1751327at2759"/>
<dbReference type="Proteomes" id="UP000325315">
    <property type="component" value="Unassembled WGS sequence"/>
</dbReference>
<sequence>MMNEWFTQFVRTNPAAQQPPPPLNPQTVLVAPQVVELQRLNKPPVGKMRKYRAKEIRAVVDDDPKKAKLWLEKYYLSIQSIVVHGRWVFKRRERELPGNSFIGVPEEIYKSGCMTVTEYEREFVRLSKYAGEYVSTE</sequence>
<dbReference type="EMBL" id="SMMG02000004">
    <property type="protein sequence ID" value="KAA3477003.1"/>
    <property type="molecule type" value="Genomic_DNA"/>
</dbReference>
<dbReference type="AlphaFoldDB" id="A0A5B6W6T3"/>
<reference evidence="2" key="1">
    <citation type="journal article" date="2019" name="Plant Biotechnol. J.">
        <title>Genome sequencing of the Australian wild diploid species Gossypium australe highlights disease resistance and delayed gland morphogenesis.</title>
        <authorList>
            <person name="Cai Y."/>
            <person name="Cai X."/>
            <person name="Wang Q."/>
            <person name="Wang P."/>
            <person name="Zhang Y."/>
            <person name="Cai C."/>
            <person name="Xu Y."/>
            <person name="Wang K."/>
            <person name="Zhou Z."/>
            <person name="Wang C."/>
            <person name="Geng S."/>
            <person name="Li B."/>
            <person name="Dong Q."/>
            <person name="Hou Y."/>
            <person name="Wang H."/>
            <person name="Ai P."/>
            <person name="Liu Z."/>
            <person name="Yi F."/>
            <person name="Sun M."/>
            <person name="An G."/>
            <person name="Cheng J."/>
            <person name="Zhang Y."/>
            <person name="Shi Q."/>
            <person name="Xie Y."/>
            <person name="Shi X."/>
            <person name="Chang Y."/>
            <person name="Huang F."/>
            <person name="Chen Y."/>
            <person name="Hong S."/>
            <person name="Mi L."/>
            <person name="Sun Q."/>
            <person name="Zhang L."/>
            <person name="Zhou B."/>
            <person name="Peng R."/>
            <person name="Zhang X."/>
            <person name="Liu F."/>
        </authorList>
    </citation>
    <scope>NUCLEOTIDE SEQUENCE [LARGE SCALE GENOMIC DNA]</scope>
    <source>
        <strain evidence="2">cv. PA1801</strain>
    </source>
</reference>
<organism evidence="1 2">
    <name type="scientific">Gossypium australe</name>
    <dbReference type="NCBI Taxonomy" id="47621"/>
    <lineage>
        <taxon>Eukaryota</taxon>
        <taxon>Viridiplantae</taxon>
        <taxon>Streptophyta</taxon>
        <taxon>Embryophyta</taxon>
        <taxon>Tracheophyta</taxon>
        <taxon>Spermatophyta</taxon>
        <taxon>Magnoliopsida</taxon>
        <taxon>eudicotyledons</taxon>
        <taxon>Gunneridae</taxon>
        <taxon>Pentapetalae</taxon>
        <taxon>rosids</taxon>
        <taxon>malvids</taxon>
        <taxon>Malvales</taxon>
        <taxon>Malvaceae</taxon>
        <taxon>Malvoideae</taxon>
        <taxon>Gossypium</taxon>
    </lineage>
</organism>
<evidence type="ECO:0000313" key="2">
    <source>
        <dbReference type="Proteomes" id="UP000325315"/>
    </source>
</evidence>
<gene>
    <name evidence="1" type="ORF">EPI10_010925</name>
</gene>
<protein>
    <submittedName>
        <fullName evidence="1">Gag-Pol polyprotein</fullName>
    </submittedName>
</protein>
<name>A0A5B6W6T3_9ROSI</name>
<comment type="caution">
    <text evidence="1">The sequence shown here is derived from an EMBL/GenBank/DDBJ whole genome shotgun (WGS) entry which is preliminary data.</text>
</comment>
<evidence type="ECO:0000313" key="1">
    <source>
        <dbReference type="EMBL" id="KAA3477003.1"/>
    </source>
</evidence>